<dbReference type="Proteomes" id="UP001385951">
    <property type="component" value="Unassembled WGS sequence"/>
</dbReference>
<protein>
    <recommendedName>
        <fullName evidence="3">Reverse transcriptase zinc-binding domain-containing protein</fullName>
    </recommendedName>
</protein>
<gene>
    <name evidence="1" type="ORF">QCA50_016524</name>
</gene>
<sequence>MVFNANSRTPIPTCHLGEQQLKVVGEYTYVGVTFEAKQTFTFRKHLEGQMKSARRLTGAIFATRAHIGSLHPKAARILYTARVDPHLVSAAEVAISTQEMHRYLTQVQHRYLRLMLGLNPRSVTAPLFTEMGLLPITYRRVEAALQYLVYVLTEKPVLPYEAMHEAHTLAISGSSSWLSDLHLTVQRLIPTLNIELGGDLTVTHAEKILTEYRDGVQDQLCVMVRQTSRLPLITARLEGQGPAASPTAMRPYLTEDMNPEDRIALTRLICGDHPFAVEALRRSSGVNRVPREWRICRFCKVRSAVEDEGHVLFGCRDTRLTALRLEFRWRALDADRAFRLPGYPPNPLVTVTKLLRRTVLLPALAAYVRRVFVLCEETPILRVHNDEELAQLDEQ</sequence>
<organism evidence="1 2">
    <name type="scientific">Cerrena zonata</name>
    <dbReference type="NCBI Taxonomy" id="2478898"/>
    <lineage>
        <taxon>Eukaryota</taxon>
        <taxon>Fungi</taxon>
        <taxon>Dikarya</taxon>
        <taxon>Basidiomycota</taxon>
        <taxon>Agaricomycotina</taxon>
        <taxon>Agaricomycetes</taxon>
        <taxon>Polyporales</taxon>
        <taxon>Cerrenaceae</taxon>
        <taxon>Cerrena</taxon>
    </lineage>
</organism>
<proteinExistence type="predicted"/>
<evidence type="ECO:0000313" key="1">
    <source>
        <dbReference type="EMBL" id="KAK7680284.1"/>
    </source>
</evidence>
<dbReference type="EMBL" id="JASBNA010000050">
    <property type="protein sequence ID" value="KAK7680284.1"/>
    <property type="molecule type" value="Genomic_DNA"/>
</dbReference>
<comment type="caution">
    <text evidence="1">The sequence shown here is derived from an EMBL/GenBank/DDBJ whole genome shotgun (WGS) entry which is preliminary data.</text>
</comment>
<evidence type="ECO:0008006" key="3">
    <source>
        <dbReference type="Google" id="ProtNLM"/>
    </source>
</evidence>
<name>A0AAW0FMQ5_9APHY</name>
<dbReference type="AlphaFoldDB" id="A0AAW0FMQ5"/>
<accession>A0AAW0FMQ5</accession>
<reference evidence="1 2" key="1">
    <citation type="submission" date="2022-09" db="EMBL/GenBank/DDBJ databases">
        <authorList>
            <person name="Palmer J.M."/>
        </authorList>
    </citation>
    <scope>NUCLEOTIDE SEQUENCE [LARGE SCALE GENOMIC DNA]</scope>
    <source>
        <strain evidence="1 2">DSM 7382</strain>
    </source>
</reference>
<keyword evidence="2" id="KW-1185">Reference proteome</keyword>
<evidence type="ECO:0000313" key="2">
    <source>
        <dbReference type="Proteomes" id="UP001385951"/>
    </source>
</evidence>